<evidence type="ECO:0000256" key="3">
    <source>
        <dbReference type="ARBA" id="ARBA00022989"/>
    </source>
</evidence>
<reference evidence="8" key="1">
    <citation type="submission" date="2021-02" db="EMBL/GenBank/DDBJ databases">
        <authorList>
            <person name="Dougan E. K."/>
            <person name="Rhodes N."/>
            <person name="Thang M."/>
            <person name="Chan C."/>
        </authorList>
    </citation>
    <scope>NUCLEOTIDE SEQUENCE</scope>
</reference>
<feature type="transmembrane region" description="Helical" evidence="5">
    <location>
        <begin position="568"/>
        <end position="585"/>
    </location>
</feature>
<feature type="transmembrane region" description="Helical" evidence="5">
    <location>
        <begin position="507"/>
        <end position="528"/>
    </location>
</feature>
<keyword evidence="6" id="KW-0732">Signal</keyword>
<feature type="transmembrane region" description="Helical" evidence="5">
    <location>
        <begin position="540"/>
        <end position="562"/>
    </location>
</feature>
<evidence type="ECO:0000256" key="6">
    <source>
        <dbReference type="SAM" id="SignalP"/>
    </source>
</evidence>
<gene>
    <name evidence="8" type="ORF">PGLA2088_LOCUS5504</name>
</gene>
<dbReference type="Proteomes" id="UP000626109">
    <property type="component" value="Unassembled WGS sequence"/>
</dbReference>
<dbReference type="PANTHER" id="PTHR23291">
    <property type="entry name" value="BAX INHIBITOR-RELATED"/>
    <property type="match status" value="1"/>
</dbReference>
<evidence type="ECO:0000256" key="5">
    <source>
        <dbReference type="SAM" id="Phobius"/>
    </source>
</evidence>
<sequence>MFCPSNSRWALSCCCLVVAWAAEDAVAPLKALETLTAFEFEEKVLQVVNGSESQKVVPIVMFHQPWCEHCRNAIPELDQAAVSIAEGKYAMLPALKFYLFSCAEAGGKEICDLHCGTSFPSIMVFRDGRAIKYNRPRVANVFAWWIYRVTRPAVMELSEKTDWDGVQQRGLAFLLRVPAKHSKVETELILGNWQQLALDSLDKLDFFVAFEGKELADSIGGPVPSVHVGGPASYQLEPTAFEALEDEEVMKEWVQINQFEPVIALNPYNWGDVVSTELAAITLLHANDEEAAAALKAFQLKARELRTGRKYLFASLNVSDEESRMLISKKLPLFTPALLQGPQMFVFQEGIDGKLVYWEDPKFNRVLDLSILEVESLMASEEAKQDQSWECWAKHIRKASVRLGSHSPRSLAVAVAVPALVLYLMVKSSMALVGALFPAALQDANSKKSKCDWAEPDELSGISDKVVRHGFVKKVYSILFVQLTVTTLIAGLITRSGDDMARSDPNTVTMLLFFSMAVVVSMGFVFCCCPDTMRRSPLNYALLSVFTVAEAVMVGFTCLQYTQESVLVTLGITAAVVLSLTLFTFQTKYDFSGLAPYMFVLVTVMCGLGFVLMIGSMLGLHGEAWKAMNLVYAALGALVFSAYLVVDTQMIALAPPGWRQAHALPLHRGRLLHGCHQPLPGHCSALHLPASALRRASQMR</sequence>
<proteinExistence type="predicted"/>
<feature type="chain" id="PRO_5032758597" description="Thioredoxin domain-containing protein" evidence="6">
    <location>
        <begin position="22"/>
        <end position="700"/>
    </location>
</feature>
<feature type="domain" description="Thioredoxin" evidence="7">
    <location>
        <begin position="34"/>
        <end position="133"/>
    </location>
</feature>
<dbReference type="CDD" id="cd02961">
    <property type="entry name" value="PDI_a_family"/>
    <property type="match status" value="1"/>
</dbReference>
<comment type="subcellular location">
    <subcellularLocation>
        <location evidence="1">Membrane</location>
        <topology evidence="1">Multi-pass membrane protein</topology>
    </subcellularLocation>
</comment>
<evidence type="ECO:0000256" key="4">
    <source>
        <dbReference type="ARBA" id="ARBA00023136"/>
    </source>
</evidence>
<evidence type="ECO:0000313" key="9">
    <source>
        <dbReference type="Proteomes" id="UP000626109"/>
    </source>
</evidence>
<evidence type="ECO:0000256" key="2">
    <source>
        <dbReference type="ARBA" id="ARBA00022692"/>
    </source>
</evidence>
<dbReference type="PANTHER" id="PTHR23291:SF47">
    <property type="entry name" value="TRANSMEMBRANE BAX INHIBITOR MOTIF CONTAINING 7"/>
    <property type="match status" value="1"/>
</dbReference>
<dbReference type="SUPFAM" id="SSF52833">
    <property type="entry name" value="Thioredoxin-like"/>
    <property type="match status" value="1"/>
</dbReference>
<keyword evidence="3 5" id="KW-1133">Transmembrane helix</keyword>
<feature type="transmembrane region" description="Helical" evidence="5">
    <location>
        <begin position="475"/>
        <end position="495"/>
    </location>
</feature>
<dbReference type="Gene3D" id="3.40.30.10">
    <property type="entry name" value="Glutaredoxin"/>
    <property type="match status" value="1"/>
</dbReference>
<feature type="transmembrane region" description="Helical" evidence="5">
    <location>
        <begin position="411"/>
        <end position="440"/>
    </location>
</feature>
<dbReference type="AlphaFoldDB" id="A0A813IBA2"/>
<dbReference type="InterPro" id="IPR013766">
    <property type="entry name" value="Thioredoxin_domain"/>
</dbReference>
<dbReference type="Pfam" id="PF00085">
    <property type="entry name" value="Thioredoxin"/>
    <property type="match status" value="1"/>
</dbReference>
<organism evidence="8 9">
    <name type="scientific">Polarella glacialis</name>
    <name type="common">Dinoflagellate</name>
    <dbReference type="NCBI Taxonomy" id="89957"/>
    <lineage>
        <taxon>Eukaryota</taxon>
        <taxon>Sar</taxon>
        <taxon>Alveolata</taxon>
        <taxon>Dinophyceae</taxon>
        <taxon>Suessiales</taxon>
        <taxon>Suessiaceae</taxon>
        <taxon>Polarella</taxon>
    </lineage>
</organism>
<dbReference type="InterPro" id="IPR006214">
    <property type="entry name" value="Bax_inhibitor_1-related"/>
</dbReference>
<dbReference type="InterPro" id="IPR036249">
    <property type="entry name" value="Thioredoxin-like_sf"/>
</dbReference>
<feature type="signal peptide" evidence="6">
    <location>
        <begin position="1"/>
        <end position="21"/>
    </location>
</feature>
<protein>
    <recommendedName>
        <fullName evidence="7">Thioredoxin domain-containing protein</fullName>
    </recommendedName>
</protein>
<comment type="caution">
    <text evidence="8">The sequence shown here is derived from an EMBL/GenBank/DDBJ whole genome shotgun (WGS) entry which is preliminary data.</text>
</comment>
<keyword evidence="2 5" id="KW-0812">Transmembrane</keyword>
<dbReference type="Pfam" id="PF01027">
    <property type="entry name" value="Bax1-I"/>
    <property type="match status" value="1"/>
</dbReference>
<evidence type="ECO:0000313" key="8">
    <source>
        <dbReference type="EMBL" id="CAE8647239.1"/>
    </source>
</evidence>
<dbReference type="GO" id="GO:0016020">
    <property type="term" value="C:membrane"/>
    <property type="evidence" value="ECO:0007669"/>
    <property type="project" value="UniProtKB-SubCell"/>
</dbReference>
<evidence type="ECO:0000256" key="1">
    <source>
        <dbReference type="ARBA" id="ARBA00004141"/>
    </source>
</evidence>
<keyword evidence="4 5" id="KW-0472">Membrane</keyword>
<feature type="transmembrane region" description="Helical" evidence="5">
    <location>
        <begin position="597"/>
        <end position="621"/>
    </location>
</feature>
<feature type="transmembrane region" description="Helical" evidence="5">
    <location>
        <begin position="627"/>
        <end position="646"/>
    </location>
</feature>
<name>A0A813IBA2_POLGL</name>
<accession>A0A813IBA2</accession>
<evidence type="ECO:0000259" key="7">
    <source>
        <dbReference type="Pfam" id="PF00085"/>
    </source>
</evidence>
<dbReference type="EMBL" id="CAJNNW010005247">
    <property type="protein sequence ID" value="CAE8647239.1"/>
    <property type="molecule type" value="Genomic_DNA"/>
</dbReference>